<gene>
    <name evidence="8" type="ORF">BDV25DRAFT_126749</name>
</gene>
<dbReference type="AlphaFoldDB" id="A0A5N6U635"/>
<comment type="subcellular location">
    <subcellularLocation>
        <location evidence="1">Membrane</location>
        <topology evidence="1">Multi-pass membrane protein</topology>
    </subcellularLocation>
</comment>
<evidence type="ECO:0000256" key="2">
    <source>
        <dbReference type="ARBA" id="ARBA00022692"/>
    </source>
</evidence>
<keyword evidence="2 6" id="KW-0812">Transmembrane</keyword>
<dbReference type="PANTHER" id="PTHR33048">
    <property type="entry name" value="PTH11-LIKE INTEGRAL MEMBRANE PROTEIN (AFU_ORTHOLOGUE AFUA_5G11245)"/>
    <property type="match status" value="1"/>
</dbReference>
<protein>
    <recommendedName>
        <fullName evidence="7">Rhodopsin domain-containing protein</fullName>
    </recommendedName>
</protein>
<sequence>MATTTAYDEENKGPTLLAAMWSLTGLAAIMVAMRLFIRTKIIRNLGLDDWLIAVSIALGIANVIVVTIAVHHGYVNMTIAISWIFGILSFAIPKLGIAALLDRILNPSLRTRCALWGLTGFIGIIAILNIIIFFTSCNPPRALWTTVPGATCRPSNVLIGFATFNGCISAVTDLSLAIYPTLVLGRLQMSLRKKIALCLALGVGTISACAAIIKTTKLKVLADVADATYGSWPLVLWTNMEADLVVLGSCIPTLQPLLEFILGKRTLKSSSYPHAYPSYEPSASHQNRPRASRRNEYTLQSDSEENILAGKPKNWDLMQIHRTDDVVVQYEMGTQPQGNTITVQS</sequence>
<name>A0A5N6U635_ASPAV</name>
<dbReference type="OrthoDB" id="5331848at2759"/>
<dbReference type="InterPro" id="IPR049326">
    <property type="entry name" value="Rhodopsin_dom_fungi"/>
</dbReference>
<dbReference type="Proteomes" id="UP000325780">
    <property type="component" value="Unassembled WGS sequence"/>
</dbReference>
<feature type="transmembrane region" description="Helical" evidence="6">
    <location>
        <begin position="156"/>
        <end position="183"/>
    </location>
</feature>
<feature type="transmembrane region" description="Helical" evidence="6">
    <location>
        <begin position="113"/>
        <end position="136"/>
    </location>
</feature>
<accession>A0A5N6U635</accession>
<evidence type="ECO:0000256" key="1">
    <source>
        <dbReference type="ARBA" id="ARBA00004141"/>
    </source>
</evidence>
<keyword evidence="3 6" id="KW-1133">Transmembrane helix</keyword>
<organism evidence="8 9">
    <name type="scientific">Aspergillus avenaceus</name>
    <dbReference type="NCBI Taxonomy" id="36643"/>
    <lineage>
        <taxon>Eukaryota</taxon>
        <taxon>Fungi</taxon>
        <taxon>Dikarya</taxon>
        <taxon>Ascomycota</taxon>
        <taxon>Pezizomycotina</taxon>
        <taxon>Eurotiomycetes</taxon>
        <taxon>Eurotiomycetidae</taxon>
        <taxon>Eurotiales</taxon>
        <taxon>Aspergillaceae</taxon>
        <taxon>Aspergillus</taxon>
        <taxon>Aspergillus subgen. Circumdati</taxon>
    </lineage>
</organism>
<dbReference type="PANTHER" id="PTHR33048:SF155">
    <property type="entry name" value="INTEGRAL MEMBRANE PROTEIN"/>
    <property type="match status" value="1"/>
</dbReference>
<dbReference type="GO" id="GO:0016020">
    <property type="term" value="C:membrane"/>
    <property type="evidence" value="ECO:0007669"/>
    <property type="project" value="UniProtKB-SubCell"/>
</dbReference>
<reference evidence="8 9" key="1">
    <citation type="submission" date="2019-04" db="EMBL/GenBank/DDBJ databases">
        <title>Friends and foes A comparative genomics study of 23 Aspergillus species from section Flavi.</title>
        <authorList>
            <consortium name="DOE Joint Genome Institute"/>
            <person name="Kjaerbolling I."/>
            <person name="Vesth T."/>
            <person name="Frisvad J.C."/>
            <person name="Nybo J.L."/>
            <person name="Theobald S."/>
            <person name="Kildgaard S."/>
            <person name="Isbrandt T."/>
            <person name="Kuo A."/>
            <person name="Sato A."/>
            <person name="Lyhne E.K."/>
            <person name="Kogle M.E."/>
            <person name="Wiebenga A."/>
            <person name="Kun R.S."/>
            <person name="Lubbers R.J."/>
            <person name="Makela M.R."/>
            <person name="Barry K."/>
            <person name="Chovatia M."/>
            <person name="Clum A."/>
            <person name="Daum C."/>
            <person name="Haridas S."/>
            <person name="He G."/>
            <person name="LaButti K."/>
            <person name="Lipzen A."/>
            <person name="Mondo S."/>
            <person name="Riley R."/>
            <person name="Salamov A."/>
            <person name="Simmons B.A."/>
            <person name="Magnuson J.K."/>
            <person name="Henrissat B."/>
            <person name="Mortensen U.H."/>
            <person name="Larsen T.O."/>
            <person name="Devries R.P."/>
            <person name="Grigoriev I.V."/>
            <person name="Machida M."/>
            <person name="Baker S.E."/>
            <person name="Andersen M.R."/>
        </authorList>
    </citation>
    <scope>NUCLEOTIDE SEQUENCE [LARGE SCALE GENOMIC DNA]</scope>
    <source>
        <strain evidence="8 9">IBT 18842</strain>
    </source>
</reference>
<evidence type="ECO:0000256" key="4">
    <source>
        <dbReference type="ARBA" id="ARBA00023136"/>
    </source>
</evidence>
<feature type="transmembrane region" description="Helical" evidence="6">
    <location>
        <begin position="49"/>
        <end position="74"/>
    </location>
</feature>
<feature type="domain" description="Rhodopsin" evidence="7">
    <location>
        <begin position="33"/>
        <end position="259"/>
    </location>
</feature>
<feature type="transmembrane region" description="Helical" evidence="6">
    <location>
        <begin position="195"/>
        <end position="213"/>
    </location>
</feature>
<evidence type="ECO:0000256" key="3">
    <source>
        <dbReference type="ARBA" id="ARBA00022989"/>
    </source>
</evidence>
<feature type="transmembrane region" description="Helical" evidence="6">
    <location>
        <begin position="80"/>
        <end position="101"/>
    </location>
</feature>
<evidence type="ECO:0000313" key="8">
    <source>
        <dbReference type="EMBL" id="KAE8154066.1"/>
    </source>
</evidence>
<keyword evidence="4 6" id="KW-0472">Membrane</keyword>
<evidence type="ECO:0000313" key="9">
    <source>
        <dbReference type="Proteomes" id="UP000325780"/>
    </source>
</evidence>
<dbReference type="EMBL" id="ML742032">
    <property type="protein sequence ID" value="KAE8154066.1"/>
    <property type="molecule type" value="Genomic_DNA"/>
</dbReference>
<dbReference type="InterPro" id="IPR052337">
    <property type="entry name" value="SAT4-like"/>
</dbReference>
<dbReference type="Pfam" id="PF20684">
    <property type="entry name" value="Fung_rhodopsin"/>
    <property type="match status" value="1"/>
</dbReference>
<evidence type="ECO:0000256" key="5">
    <source>
        <dbReference type="ARBA" id="ARBA00038359"/>
    </source>
</evidence>
<feature type="transmembrane region" description="Helical" evidence="6">
    <location>
        <begin position="16"/>
        <end position="37"/>
    </location>
</feature>
<keyword evidence="9" id="KW-1185">Reference proteome</keyword>
<evidence type="ECO:0000256" key="6">
    <source>
        <dbReference type="SAM" id="Phobius"/>
    </source>
</evidence>
<evidence type="ECO:0000259" key="7">
    <source>
        <dbReference type="Pfam" id="PF20684"/>
    </source>
</evidence>
<comment type="similarity">
    <text evidence="5">Belongs to the SAT4 family.</text>
</comment>
<proteinExistence type="inferred from homology"/>